<keyword evidence="2" id="KW-1185">Reference proteome</keyword>
<name>A0ACB6V157_9ASCO</name>
<protein>
    <submittedName>
        <fullName evidence="1">Uncharacterized protein</fullName>
    </submittedName>
</protein>
<reference evidence="1 2" key="1">
    <citation type="journal article" date="2020" name="Front. Microbiol.">
        <title>Phenotypic and Genetic Characterization of the Cheese Ripening Yeast Geotrichum candidum.</title>
        <authorList>
            <person name="Perkins V."/>
            <person name="Vignola S."/>
            <person name="Lessard M.H."/>
            <person name="Plante P.L."/>
            <person name="Corbeil J."/>
            <person name="Dugat-Bony E."/>
            <person name="Frenette M."/>
            <person name="Labrie S."/>
        </authorList>
    </citation>
    <scope>NUCLEOTIDE SEQUENCE [LARGE SCALE GENOMIC DNA]</scope>
    <source>
        <strain evidence="1 2">LMA-1147</strain>
    </source>
</reference>
<proteinExistence type="predicted"/>
<dbReference type="EMBL" id="QVQA01000157">
    <property type="protein sequence ID" value="KAF5094616.1"/>
    <property type="molecule type" value="Genomic_DNA"/>
</dbReference>
<comment type="caution">
    <text evidence="1">The sequence shown here is derived from an EMBL/GenBank/DDBJ whole genome shotgun (WGS) entry which is preliminary data.</text>
</comment>
<gene>
    <name evidence="1" type="ORF">D0Z00_003468</name>
</gene>
<evidence type="ECO:0000313" key="1">
    <source>
        <dbReference type="EMBL" id="KAF5094616.1"/>
    </source>
</evidence>
<evidence type="ECO:0000313" key="2">
    <source>
        <dbReference type="Proteomes" id="UP000744676"/>
    </source>
</evidence>
<accession>A0ACB6V157</accession>
<organism evidence="1 2">
    <name type="scientific">Geotrichum galactomycetum</name>
    <dbReference type="NCBI Taxonomy" id="27317"/>
    <lineage>
        <taxon>Eukaryota</taxon>
        <taxon>Fungi</taxon>
        <taxon>Dikarya</taxon>
        <taxon>Ascomycota</taxon>
        <taxon>Saccharomycotina</taxon>
        <taxon>Dipodascomycetes</taxon>
        <taxon>Dipodascales</taxon>
        <taxon>Dipodascaceae</taxon>
        <taxon>Geotrichum</taxon>
    </lineage>
</organism>
<dbReference type="Proteomes" id="UP000744676">
    <property type="component" value="Unassembled WGS sequence"/>
</dbReference>
<sequence length="148" mass="15484">MLGLGTWSTQWRELRATFFEPIQMAPTAGAAINGGSGFDNGLSGGDTEGGDLGSGSFTTPGHYSEEFELQPAAEASKKSILNSSNSNNKQRTTDLSVKKSIDGSHGDDTTAASRPADLEFGADEETDDEGDITAGSKLLRSGRRSSGY</sequence>